<dbReference type="CDD" id="cd06225">
    <property type="entry name" value="HAMP"/>
    <property type="match status" value="1"/>
</dbReference>
<protein>
    <recommendedName>
        <fullName evidence="3">histidine kinase</fullName>
        <ecNumber evidence="3">2.7.13.3</ecNumber>
    </recommendedName>
</protein>
<feature type="transmembrane region" description="Helical" evidence="11">
    <location>
        <begin position="341"/>
        <end position="361"/>
    </location>
</feature>
<comment type="subcellular location">
    <subcellularLocation>
        <location evidence="2">Membrane</location>
    </subcellularLocation>
</comment>
<keyword evidence="5" id="KW-0808">Transferase</keyword>
<keyword evidence="11" id="KW-0472">Membrane</keyword>
<dbReference type="SUPFAM" id="SSF55874">
    <property type="entry name" value="ATPase domain of HSP90 chaperone/DNA topoisomerase II/histidine kinase"/>
    <property type="match status" value="1"/>
</dbReference>
<feature type="compositionally biased region" description="Basic and acidic residues" evidence="10">
    <location>
        <begin position="880"/>
        <end position="893"/>
    </location>
</feature>
<dbReference type="Gene3D" id="6.10.340.10">
    <property type="match status" value="1"/>
</dbReference>
<dbReference type="SMART" id="SM00304">
    <property type="entry name" value="HAMP"/>
    <property type="match status" value="1"/>
</dbReference>
<dbReference type="GO" id="GO:0004673">
    <property type="term" value="F:protein histidine kinase activity"/>
    <property type="evidence" value="ECO:0007669"/>
    <property type="project" value="UniProtKB-EC"/>
</dbReference>
<feature type="compositionally biased region" description="Low complexity" evidence="10">
    <location>
        <begin position="708"/>
        <end position="761"/>
    </location>
</feature>
<dbReference type="Pfam" id="PF02518">
    <property type="entry name" value="HATPase_c"/>
    <property type="match status" value="1"/>
</dbReference>
<keyword evidence="4" id="KW-0597">Phosphoprotein</keyword>
<dbReference type="KEGG" id="slia:HA039_13805"/>
<feature type="domain" description="HAMP" evidence="13">
    <location>
        <begin position="363"/>
        <end position="433"/>
    </location>
</feature>
<sequence length="893" mass="94387">MSSQEGTASGQPSAPPRSRRRRIVVLLERWPFGRKLHLLVLVPVLVVTGMLTYVVQDKMAQARAASDSAALVRRSVSVATLVDDLQSEHRQALLLSVRHQAAESGAGEPSSIPYLQAQQRVDTQAGVVRETFGSLLPAAENEAIATIGGLTDLRQLIQRGYIPADNIDPTYSNLVEQLISGLGLGDSTTASRGSPEARLDALLGADAAHAAFETSVFGAQTGDSNALIEFLRAIGDHRSYDDRAARFKALSSEAQGALLDGIERASARKSIEDQFNALQVDPSSLQAQTPEELRTAIGLALKAEPVYAQQAEDRLKITHTLIYQVAAQADAASDTEWRHTFVLLGSAVVALLGWLVFSFLVRRSVARPVRILTAAARQVADATGKELARVADDESAETGPPRLREIPVPVRDEIGALAEAFNQVQSTASALLERQITVRANVEQMFGNIGHRVSNLASRQLDLIEGLEQAQTDPATLRPLYQIDHIATRLRRNAESLQVIAGKRQAAEDVDAPRPTGLTDVLRGALSTIGGYERVSLRPSAEVVVVPAAVNDLTLMLAELLQNGVFFSPTHTTVDVAVQVRLPAEGAVIEIIDHGLGMPAEQLAEENARLLRRERLDLAPTHVLGLFVVGRIARRFGIGVELSRTPGEGVTSTVTIPASLLLAADSVPAPPAPTVPYTPAPAPRTTPLPRPAQVSPTPSGSGLPQRVTRAAAGADGDTGEGTDANPSTDASTDASADTNAGAGTDAPPGTGKAGVTGAAADADADHPRTDDPRHDRGADSAGREHARDAGDAPAAGHGQHPDDEPRPLRRRVRGATLAPAAPRTTAAVSPARHPADAAEVRDELEDLEAATERARRDSARDRTAPGPQVSLTPEGPGNDGRLHDRPGDGRGAR</sequence>
<dbReference type="EC" id="2.7.13.3" evidence="3"/>
<dbReference type="InterPro" id="IPR005467">
    <property type="entry name" value="His_kinase_dom"/>
</dbReference>
<organism evidence="14 15">
    <name type="scientific">Streptomyces liangshanensis</name>
    <dbReference type="NCBI Taxonomy" id="2717324"/>
    <lineage>
        <taxon>Bacteria</taxon>
        <taxon>Bacillati</taxon>
        <taxon>Actinomycetota</taxon>
        <taxon>Actinomycetes</taxon>
        <taxon>Kitasatosporales</taxon>
        <taxon>Streptomycetaceae</taxon>
        <taxon>Streptomyces</taxon>
    </lineage>
</organism>
<feature type="compositionally biased region" description="Basic and acidic residues" evidence="10">
    <location>
        <begin position="850"/>
        <end position="863"/>
    </location>
</feature>
<dbReference type="PANTHER" id="PTHR45436:SF5">
    <property type="entry name" value="SENSOR HISTIDINE KINASE TRCS"/>
    <property type="match status" value="1"/>
</dbReference>
<dbReference type="InterPro" id="IPR036890">
    <property type="entry name" value="HATPase_C_sf"/>
</dbReference>
<reference evidence="14 15" key="1">
    <citation type="submission" date="2020-03" db="EMBL/GenBank/DDBJ databases">
        <title>A novel species.</title>
        <authorList>
            <person name="Gao J."/>
        </authorList>
    </citation>
    <scope>NUCLEOTIDE SEQUENCE [LARGE SCALE GENOMIC DNA]</scope>
    <source>
        <strain evidence="14 15">QMT-12</strain>
    </source>
</reference>
<dbReference type="AlphaFoldDB" id="A0A6G9GZ50"/>
<feature type="compositionally biased region" description="Low complexity" evidence="10">
    <location>
        <begin position="814"/>
        <end position="832"/>
    </location>
</feature>
<dbReference type="InterPro" id="IPR003660">
    <property type="entry name" value="HAMP_dom"/>
</dbReference>
<evidence type="ECO:0000256" key="1">
    <source>
        <dbReference type="ARBA" id="ARBA00000085"/>
    </source>
</evidence>
<dbReference type="EMBL" id="CP050177">
    <property type="protein sequence ID" value="QIQ03261.1"/>
    <property type="molecule type" value="Genomic_DNA"/>
</dbReference>
<dbReference type="GO" id="GO:0005886">
    <property type="term" value="C:plasma membrane"/>
    <property type="evidence" value="ECO:0007669"/>
    <property type="project" value="TreeGrafter"/>
</dbReference>
<keyword evidence="15" id="KW-1185">Reference proteome</keyword>
<evidence type="ECO:0000256" key="7">
    <source>
        <dbReference type="ARBA" id="ARBA00022777"/>
    </source>
</evidence>
<evidence type="ECO:0000256" key="11">
    <source>
        <dbReference type="SAM" id="Phobius"/>
    </source>
</evidence>
<evidence type="ECO:0000259" key="12">
    <source>
        <dbReference type="PROSITE" id="PS50109"/>
    </source>
</evidence>
<evidence type="ECO:0000256" key="4">
    <source>
        <dbReference type="ARBA" id="ARBA00022553"/>
    </source>
</evidence>
<evidence type="ECO:0000313" key="15">
    <source>
        <dbReference type="Proteomes" id="UP000501179"/>
    </source>
</evidence>
<dbReference type="Pfam" id="PF00672">
    <property type="entry name" value="HAMP"/>
    <property type="match status" value="1"/>
</dbReference>
<feature type="region of interest" description="Disordered" evidence="10">
    <location>
        <begin position="669"/>
        <end position="893"/>
    </location>
</feature>
<dbReference type="InterPro" id="IPR050428">
    <property type="entry name" value="TCS_sensor_his_kinase"/>
</dbReference>
<gene>
    <name evidence="14" type="ORF">HA039_13805</name>
</gene>
<evidence type="ECO:0000256" key="2">
    <source>
        <dbReference type="ARBA" id="ARBA00004370"/>
    </source>
</evidence>
<dbReference type="GO" id="GO:0000160">
    <property type="term" value="P:phosphorelay signal transduction system"/>
    <property type="evidence" value="ECO:0007669"/>
    <property type="project" value="UniProtKB-KW"/>
</dbReference>
<evidence type="ECO:0000256" key="8">
    <source>
        <dbReference type="ARBA" id="ARBA00022989"/>
    </source>
</evidence>
<name>A0A6G9GZ50_9ACTN</name>
<keyword evidence="8 11" id="KW-1133">Transmembrane helix</keyword>
<proteinExistence type="predicted"/>
<evidence type="ECO:0000256" key="3">
    <source>
        <dbReference type="ARBA" id="ARBA00012438"/>
    </source>
</evidence>
<feature type="domain" description="Histidine kinase" evidence="12">
    <location>
        <begin position="553"/>
        <end position="660"/>
    </location>
</feature>
<evidence type="ECO:0000256" key="10">
    <source>
        <dbReference type="SAM" id="MobiDB-lite"/>
    </source>
</evidence>
<dbReference type="Gene3D" id="3.30.565.10">
    <property type="entry name" value="Histidine kinase-like ATPase, C-terminal domain"/>
    <property type="match status" value="1"/>
</dbReference>
<dbReference type="RefSeq" id="WP_167028772.1">
    <property type="nucleotide sequence ID" value="NZ_CP050177.1"/>
</dbReference>
<comment type="catalytic activity">
    <reaction evidence="1">
        <text>ATP + protein L-histidine = ADP + protein N-phospho-L-histidine.</text>
        <dbReference type="EC" id="2.7.13.3"/>
    </reaction>
</comment>
<keyword evidence="9" id="KW-0902">Two-component regulatory system</keyword>
<evidence type="ECO:0000256" key="9">
    <source>
        <dbReference type="ARBA" id="ARBA00023012"/>
    </source>
</evidence>
<dbReference type="InterPro" id="IPR003594">
    <property type="entry name" value="HATPase_dom"/>
</dbReference>
<evidence type="ECO:0000313" key="14">
    <source>
        <dbReference type="EMBL" id="QIQ03261.1"/>
    </source>
</evidence>
<evidence type="ECO:0000259" key="13">
    <source>
        <dbReference type="PROSITE" id="PS50885"/>
    </source>
</evidence>
<feature type="compositionally biased region" description="Pro residues" evidence="10">
    <location>
        <begin position="669"/>
        <end position="690"/>
    </location>
</feature>
<dbReference type="PANTHER" id="PTHR45436">
    <property type="entry name" value="SENSOR HISTIDINE KINASE YKOH"/>
    <property type="match status" value="1"/>
</dbReference>
<dbReference type="PROSITE" id="PS50109">
    <property type="entry name" value="HIS_KIN"/>
    <property type="match status" value="1"/>
</dbReference>
<evidence type="ECO:0000256" key="6">
    <source>
        <dbReference type="ARBA" id="ARBA00022692"/>
    </source>
</evidence>
<accession>A0A6G9GZ50</accession>
<feature type="transmembrane region" description="Helical" evidence="11">
    <location>
        <begin position="36"/>
        <end position="55"/>
    </location>
</feature>
<evidence type="ECO:0000256" key="5">
    <source>
        <dbReference type="ARBA" id="ARBA00022679"/>
    </source>
</evidence>
<keyword evidence="7" id="KW-0418">Kinase</keyword>
<dbReference type="PROSITE" id="PS50885">
    <property type="entry name" value="HAMP"/>
    <property type="match status" value="1"/>
</dbReference>
<dbReference type="Proteomes" id="UP000501179">
    <property type="component" value="Chromosome"/>
</dbReference>
<keyword evidence="6 11" id="KW-0812">Transmembrane</keyword>
<dbReference type="SMART" id="SM00387">
    <property type="entry name" value="HATPase_c"/>
    <property type="match status" value="1"/>
</dbReference>
<feature type="compositionally biased region" description="Basic and acidic residues" evidence="10">
    <location>
        <begin position="763"/>
        <end position="790"/>
    </location>
</feature>